<evidence type="ECO:0000313" key="2">
    <source>
        <dbReference type="Proteomes" id="UP000235034"/>
    </source>
</evidence>
<evidence type="ECO:0000313" key="1">
    <source>
        <dbReference type="EMBL" id="PLS26320.1"/>
    </source>
</evidence>
<dbReference type="EMBL" id="NMWT01000028">
    <property type="protein sequence ID" value="PLS26320.1"/>
    <property type="molecule type" value="Genomic_DNA"/>
</dbReference>
<comment type="caution">
    <text evidence="1">The sequence shown here is derived from an EMBL/GenBank/DDBJ whole genome shotgun (WGS) entry which is preliminary data.</text>
</comment>
<accession>A0A2N5IWI9</accession>
<dbReference type="AlphaFoldDB" id="A0A2N5IWI9"/>
<reference evidence="1 2" key="1">
    <citation type="submission" date="2017-07" db="EMBL/GenBank/DDBJ databases">
        <title>Bifidobacterium novel species.</title>
        <authorList>
            <person name="Lugli G.A."/>
            <person name="Milani C."/>
            <person name="Duranti S."/>
            <person name="Mangifesta M."/>
        </authorList>
    </citation>
    <scope>NUCLEOTIDE SEQUENCE [LARGE SCALE GENOMIC DNA]</scope>
    <source>
        <strain evidence="1 2">77</strain>
    </source>
</reference>
<proteinExistence type="predicted"/>
<dbReference type="Proteomes" id="UP000235034">
    <property type="component" value="Unassembled WGS sequence"/>
</dbReference>
<name>A0A2N5IWI9_9BIFI</name>
<protein>
    <submittedName>
        <fullName evidence="1">Uncharacterized protein</fullName>
    </submittedName>
</protein>
<organism evidence="1 2">
    <name type="scientific">Bifidobacterium parmae</name>
    <dbReference type="NCBI Taxonomy" id="361854"/>
    <lineage>
        <taxon>Bacteria</taxon>
        <taxon>Bacillati</taxon>
        <taxon>Actinomycetota</taxon>
        <taxon>Actinomycetes</taxon>
        <taxon>Bifidobacteriales</taxon>
        <taxon>Bifidobacteriaceae</taxon>
        <taxon>Bifidobacterium</taxon>
    </lineage>
</organism>
<dbReference type="RefSeq" id="WP_165784952.1">
    <property type="nucleotide sequence ID" value="NZ_NMWT01000028.1"/>
</dbReference>
<sequence length="67" mass="7293">MATIAMERRARRFAAARLRKVARLSEAASLGSELPTGVRVYRSKADFMASIRAVADKVDAEKAAARV</sequence>
<gene>
    <name evidence="1" type="ORF">Uis4E_1895</name>
</gene>
<keyword evidence="2" id="KW-1185">Reference proteome</keyword>